<accession>A0A4Z1JPK9</accession>
<dbReference type="EMBL" id="PQXM01000196">
    <property type="protein sequence ID" value="TGO75701.1"/>
    <property type="molecule type" value="Genomic_DNA"/>
</dbReference>
<protein>
    <submittedName>
        <fullName evidence="1">Uncharacterized protein</fullName>
    </submittedName>
</protein>
<reference evidence="1 2" key="1">
    <citation type="submission" date="2017-12" db="EMBL/GenBank/DDBJ databases">
        <title>Comparative genomics of Botrytis spp.</title>
        <authorList>
            <person name="Valero-Jimenez C.A."/>
            <person name="Tapia P."/>
            <person name="Veloso J."/>
            <person name="Silva-Moreno E."/>
            <person name="Staats M."/>
            <person name="Valdes J.H."/>
            <person name="Van Kan J.A.L."/>
        </authorList>
    </citation>
    <scope>NUCLEOTIDE SEQUENCE [LARGE SCALE GENOMIC DNA]</scope>
    <source>
        <strain evidence="1 2">Be9601</strain>
    </source>
</reference>
<evidence type="ECO:0000313" key="1">
    <source>
        <dbReference type="EMBL" id="TGO75701.1"/>
    </source>
</evidence>
<gene>
    <name evidence="1" type="ORF">BELL_0197g00080</name>
</gene>
<dbReference type="Proteomes" id="UP000297229">
    <property type="component" value="Unassembled WGS sequence"/>
</dbReference>
<proteinExistence type="predicted"/>
<evidence type="ECO:0000313" key="2">
    <source>
        <dbReference type="Proteomes" id="UP000297229"/>
    </source>
</evidence>
<keyword evidence="2" id="KW-1185">Reference proteome</keyword>
<comment type="caution">
    <text evidence="1">The sequence shown here is derived from an EMBL/GenBank/DDBJ whole genome shotgun (WGS) entry which is preliminary data.</text>
</comment>
<organism evidence="1 2">
    <name type="scientific">Botrytis elliptica</name>
    <dbReference type="NCBI Taxonomy" id="278938"/>
    <lineage>
        <taxon>Eukaryota</taxon>
        <taxon>Fungi</taxon>
        <taxon>Dikarya</taxon>
        <taxon>Ascomycota</taxon>
        <taxon>Pezizomycotina</taxon>
        <taxon>Leotiomycetes</taxon>
        <taxon>Helotiales</taxon>
        <taxon>Sclerotiniaceae</taxon>
        <taxon>Botrytis</taxon>
    </lineage>
</organism>
<sequence length="65" mass="6997">MANFGNISPECPENIADQERLLRLFHAIPPATNRGRGLQETTNLPGVAGLVTGTDKHHVTYSVLG</sequence>
<dbReference type="AlphaFoldDB" id="A0A4Z1JPK9"/>
<name>A0A4Z1JPK9_9HELO</name>